<sequence length="360" mass="41932">MADKIIETLGASYSNGNSTDDIKEEIFTSLKQYFENKSVLTEYIFSSEILSVYEYVLKYINDNEFSSGLHEVLDCYNAALKKDSEKTLDIIIAGHETFSEKENMMWTVRKETPSNDGDLYDNTMSYFNYIGKTLEISVKGILYELYALIGITQEKNIEYDKIRKFDFGVVLNNILVKDYFKRIVKTRPIEIKLSDWRNIAFHNSYSIKGNEIICTYGKNNDSFRMESDIFLMHIHQIIRAGNILNIARCIFVFDNMGEIRSKKNDKVAKSDILFRDDMLLNRLKIFMSSQGFLVSKAEANGAEYQMLIYDLVNESKELGKKNLKLCLNEAWSFIEENTISISYYDKRSKTLEIFKINREM</sequence>
<name>A0A371J3X6_9FIRM</name>
<accession>A0A371J3X6</accession>
<protein>
    <submittedName>
        <fullName evidence="1">Uncharacterized protein</fullName>
    </submittedName>
</protein>
<gene>
    <name evidence="1" type="ORF">CG710_020670</name>
</gene>
<organism evidence="1 2">
    <name type="scientific">Lachnotalea glycerini</name>
    <dbReference type="NCBI Taxonomy" id="1763509"/>
    <lineage>
        <taxon>Bacteria</taxon>
        <taxon>Bacillati</taxon>
        <taxon>Bacillota</taxon>
        <taxon>Clostridia</taxon>
        <taxon>Lachnospirales</taxon>
        <taxon>Lachnospiraceae</taxon>
        <taxon>Lachnotalea</taxon>
    </lineage>
</organism>
<dbReference type="OrthoDB" id="2575320at2"/>
<evidence type="ECO:0000313" key="2">
    <source>
        <dbReference type="Proteomes" id="UP000216411"/>
    </source>
</evidence>
<dbReference type="Proteomes" id="UP000216411">
    <property type="component" value="Unassembled WGS sequence"/>
</dbReference>
<comment type="caution">
    <text evidence="1">The sequence shown here is derived from an EMBL/GenBank/DDBJ whole genome shotgun (WGS) entry which is preliminary data.</text>
</comment>
<dbReference type="AlphaFoldDB" id="A0A371J3X6"/>
<keyword evidence="2" id="KW-1185">Reference proteome</keyword>
<dbReference type="RefSeq" id="WP_094376041.1">
    <property type="nucleotide sequence ID" value="NZ_NOKA02000108.1"/>
</dbReference>
<proteinExistence type="predicted"/>
<dbReference type="EMBL" id="NOKA02000108">
    <property type="protein sequence ID" value="RDY27482.1"/>
    <property type="molecule type" value="Genomic_DNA"/>
</dbReference>
<evidence type="ECO:0000313" key="1">
    <source>
        <dbReference type="EMBL" id="RDY27482.1"/>
    </source>
</evidence>
<reference evidence="1 2" key="1">
    <citation type="journal article" date="2017" name="Genome Announc.">
        <title>Draft Genome Sequence of a Sporulating and Motile Strain of Lachnotalea glycerini Isolated from Water in Quebec City, Canada.</title>
        <authorList>
            <person name="Maheux A.F."/>
            <person name="Boudreau D.K."/>
            <person name="Berube E."/>
            <person name="Boissinot M."/>
            <person name="Raymond F."/>
            <person name="Brodeur S."/>
            <person name="Corbeil J."/>
            <person name="Isabel S."/>
            <person name="Omar R.F."/>
            <person name="Bergeron M.G."/>
        </authorList>
    </citation>
    <scope>NUCLEOTIDE SEQUENCE [LARGE SCALE GENOMIC DNA]</scope>
    <source>
        <strain evidence="1 2">CCRI-19302</strain>
    </source>
</reference>